<reference evidence="8" key="1">
    <citation type="journal article" date="2019" name="Int. J. Syst. Evol. Microbiol.">
        <title>The Global Catalogue of Microorganisms (GCM) 10K type strain sequencing project: providing services to taxonomists for standard genome sequencing and annotation.</title>
        <authorList>
            <consortium name="The Broad Institute Genomics Platform"/>
            <consortium name="The Broad Institute Genome Sequencing Center for Infectious Disease"/>
            <person name="Wu L."/>
            <person name="Ma J."/>
        </authorList>
    </citation>
    <scope>NUCLEOTIDE SEQUENCE [LARGE SCALE GENOMIC DNA]</scope>
    <source>
        <strain evidence="8">JCM 17979</strain>
    </source>
</reference>
<keyword evidence="2 5" id="KW-0812">Transmembrane</keyword>
<accession>A0ABP9CLL9</accession>
<evidence type="ECO:0000256" key="3">
    <source>
        <dbReference type="ARBA" id="ARBA00022989"/>
    </source>
</evidence>
<evidence type="ECO:0000256" key="2">
    <source>
        <dbReference type="ARBA" id="ARBA00022692"/>
    </source>
</evidence>
<dbReference type="Pfam" id="PF02656">
    <property type="entry name" value="DUF202"/>
    <property type="match status" value="1"/>
</dbReference>
<dbReference type="EMBL" id="BAABHO010000091">
    <property type="protein sequence ID" value="GAA4813864.1"/>
    <property type="molecule type" value="Genomic_DNA"/>
</dbReference>
<protein>
    <recommendedName>
        <fullName evidence="6">DUF202 domain-containing protein</fullName>
    </recommendedName>
</protein>
<evidence type="ECO:0000256" key="1">
    <source>
        <dbReference type="ARBA" id="ARBA00004127"/>
    </source>
</evidence>
<feature type="transmembrane region" description="Helical" evidence="5">
    <location>
        <begin position="43"/>
        <end position="63"/>
    </location>
</feature>
<comment type="caution">
    <text evidence="7">The sequence shown here is derived from an EMBL/GenBank/DDBJ whole genome shotgun (WGS) entry which is preliminary data.</text>
</comment>
<name>A0ABP9CLL9_9PSEU</name>
<keyword evidence="4 5" id="KW-0472">Membrane</keyword>
<keyword evidence="3 5" id="KW-1133">Transmembrane helix</keyword>
<dbReference type="InterPro" id="IPR003807">
    <property type="entry name" value="DUF202"/>
</dbReference>
<evidence type="ECO:0000259" key="6">
    <source>
        <dbReference type="Pfam" id="PF02656"/>
    </source>
</evidence>
<sequence>MSSPSDAGLQAERTGLAWSRTSLGVGANAVLLAVREVTHERSVPSLVLAAAAAVLAVAVALYGRARTRRISRSPLPSPLAADRAVPLLGGAVALLALLTGAVLTLR</sequence>
<gene>
    <name evidence="7" type="ORF">GCM10023200_59520</name>
</gene>
<comment type="subcellular location">
    <subcellularLocation>
        <location evidence="1">Endomembrane system</location>
        <topology evidence="1">Multi-pass membrane protein</topology>
    </subcellularLocation>
</comment>
<dbReference type="Proteomes" id="UP001500928">
    <property type="component" value="Unassembled WGS sequence"/>
</dbReference>
<evidence type="ECO:0000256" key="4">
    <source>
        <dbReference type="ARBA" id="ARBA00023136"/>
    </source>
</evidence>
<proteinExistence type="predicted"/>
<organism evidence="7 8">
    <name type="scientific">Actinomycetospora chlora</name>
    <dbReference type="NCBI Taxonomy" id="663608"/>
    <lineage>
        <taxon>Bacteria</taxon>
        <taxon>Bacillati</taxon>
        <taxon>Actinomycetota</taxon>
        <taxon>Actinomycetes</taxon>
        <taxon>Pseudonocardiales</taxon>
        <taxon>Pseudonocardiaceae</taxon>
        <taxon>Actinomycetospora</taxon>
    </lineage>
</organism>
<feature type="transmembrane region" description="Helical" evidence="5">
    <location>
        <begin position="84"/>
        <end position="105"/>
    </location>
</feature>
<dbReference type="RefSeq" id="WP_345425128.1">
    <property type="nucleotide sequence ID" value="NZ_BAABHO010000091.1"/>
</dbReference>
<evidence type="ECO:0000313" key="7">
    <source>
        <dbReference type="EMBL" id="GAA4813864.1"/>
    </source>
</evidence>
<feature type="domain" description="DUF202" evidence="6">
    <location>
        <begin position="7"/>
        <end position="72"/>
    </location>
</feature>
<evidence type="ECO:0000256" key="5">
    <source>
        <dbReference type="SAM" id="Phobius"/>
    </source>
</evidence>
<keyword evidence="8" id="KW-1185">Reference proteome</keyword>
<evidence type="ECO:0000313" key="8">
    <source>
        <dbReference type="Proteomes" id="UP001500928"/>
    </source>
</evidence>